<name>I0V5T7_9PSEU</name>
<keyword evidence="11" id="KW-1185">Reference proteome</keyword>
<dbReference type="PANTHER" id="PTHR30472">
    <property type="entry name" value="FERRIC ENTEROBACTIN TRANSPORT SYSTEM PERMEASE PROTEIN"/>
    <property type="match status" value="1"/>
</dbReference>
<evidence type="ECO:0000256" key="3">
    <source>
        <dbReference type="ARBA" id="ARBA00022448"/>
    </source>
</evidence>
<feature type="transmembrane region" description="Helical" evidence="9">
    <location>
        <begin position="176"/>
        <end position="198"/>
    </location>
</feature>
<dbReference type="RefSeq" id="WP_006239663.1">
    <property type="nucleotide sequence ID" value="NZ_JH636049.1"/>
</dbReference>
<sequence>MSPTRSPSRAHPASATATPSGNNSFTTGRSPRRHALTIAALVAVLVLATLLSLAYGVHPVPPGEVWRALTQPTGGEHDIIVRSLRGPRTVLGILAGIALGIGGALMQGHTRNPIADPGILGVNQGAAFGIVCAITVFGVGSLTGFVWFGFAGALVAATVVFLFGSTGRRGSAPVTLALAGAAVSALLSGLTAALVLGNRQGMEVFRFWQVGSLAGRDYDIVLQVLPFLVAGLVLALANTPGLNTLALGDDVATALGRKPGRTRALGIAAITLLVGAAVAACGPIAFVGLIVPHVARTLSGADYRRLVPVAGLLGAILLLLADVAGRLVSGDSLEVGVLCAVLGAPVFIHLVRGKGLRKL</sequence>
<dbReference type="PANTHER" id="PTHR30472:SF1">
    <property type="entry name" value="FE(3+) DICITRATE TRANSPORT SYSTEM PERMEASE PROTEIN FECC-RELATED"/>
    <property type="match status" value="1"/>
</dbReference>
<evidence type="ECO:0000256" key="5">
    <source>
        <dbReference type="ARBA" id="ARBA00022692"/>
    </source>
</evidence>
<evidence type="ECO:0000256" key="4">
    <source>
        <dbReference type="ARBA" id="ARBA00022475"/>
    </source>
</evidence>
<evidence type="ECO:0000256" key="1">
    <source>
        <dbReference type="ARBA" id="ARBA00004651"/>
    </source>
</evidence>
<evidence type="ECO:0000256" key="9">
    <source>
        <dbReference type="SAM" id="Phobius"/>
    </source>
</evidence>
<dbReference type="HOGENOM" id="CLU_013016_1_0_11"/>
<keyword evidence="7 9" id="KW-0472">Membrane</keyword>
<dbReference type="Pfam" id="PF01032">
    <property type="entry name" value="FecCD"/>
    <property type="match status" value="1"/>
</dbReference>
<evidence type="ECO:0000313" key="10">
    <source>
        <dbReference type="EMBL" id="EID55490.1"/>
    </source>
</evidence>
<dbReference type="eggNOG" id="COG0609">
    <property type="taxonomic scope" value="Bacteria"/>
</dbReference>
<comment type="subcellular location">
    <subcellularLocation>
        <location evidence="1">Cell membrane</location>
        <topology evidence="1">Multi-pass membrane protein</topology>
    </subcellularLocation>
</comment>
<dbReference type="GO" id="GO:0033214">
    <property type="term" value="P:siderophore-iron import into cell"/>
    <property type="evidence" value="ECO:0007669"/>
    <property type="project" value="TreeGrafter"/>
</dbReference>
<evidence type="ECO:0000256" key="7">
    <source>
        <dbReference type="ARBA" id="ARBA00023136"/>
    </source>
</evidence>
<proteinExistence type="inferred from homology"/>
<dbReference type="GO" id="GO:0022857">
    <property type="term" value="F:transmembrane transporter activity"/>
    <property type="evidence" value="ECO:0007669"/>
    <property type="project" value="InterPro"/>
</dbReference>
<feature type="transmembrane region" description="Helical" evidence="9">
    <location>
        <begin position="303"/>
        <end position="321"/>
    </location>
</feature>
<dbReference type="InterPro" id="IPR000522">
    <property type="entry name" value="ABC_transptr_permease_BtuC"/>
</dbReference>
<feature type="transmembrane region" description="Helical" evidence="9">
    <location>
        <begin position="145"/>
        <end position="164"/>
    </location>
</feature>
<dbReference type="InterPro" id="IPR037294">
    <property type="entry name" value="ABC_BtuC-like"/>
</dbReference>
<dbReference type="CDD" id="cd06550">
    <property type="entry name" value="TM_ABC_iron-siderophores_like"/>
    <property type="match status" value="1"/>
</dbReference>
<keyword evidence="3" id="KW-0813">Transport</keyword>
<dbReference type="SUPFAM" id="SSF81345">
    <property type="entry name" value="ABC transporter involved in vitamin B12 uptake, BtuC"/>
    <property type="match status" value="1"/>
</dbReference>
<feature type="region of interest" description="Disordered" evidence="8">
    <location>
        <begin position="1"/>
        <end position="29"/>
    </location>
</feature>
<gene>
    <name evidence="10" type="ORF">SacxiDRAFT_3285</name>
</gene>
<dbReference type="Gene3D" id="1.10.3470.10">
    <property type="entry name" value="ABC transporter involved in vitamin B12 uptake, BtuC"/>
    <property type="match status" value="1"/>
</dbReference>
<reference evidence="10 11" key="1">
    <citation type="submission" date="2012-01" db="EMBL/GenBank/DDBJ databases">
        <title>Improved High-Quality Draft sequence of Saccharomonospora xinjiangensis XJ-54.</title>
        <authorList>
            <consortium name="US DOE Joint Genome Institute"/>
            <person name="Lucas S."/>
            <person name="Han J."/>
            <person name="Lapidus A."/>
            <person name="Cheng J.-F."/>
            <person name="Goodwin L."/>
            <person name="Pitluck S."/>
            <person name="Peters L."/>
            <person name="Mikhailova N."/>
            <person name="Teshima H."/>
            <person name="Detter J.C."/>
            <person name="Han C."/>
            <person name="Tapia R."/>
            <person name="Land M."/>
            <person name="Hauser L."/>
            <person name="Kyrpides N."/>
            <person name="Ivanova N."/>
            <person name="Pagani I."/>
            <person name="Brambilla E.-M."/>
            <person name="Klenk H.-P."/>
            <person name="Woyke T."/>
        </authorList>
    </citation>
    <scope>NUCLEOTIDE SEQUENCE [LARGE SCALE GENOMIC DNA]</scope>
    <source>
        <strain evidence="10 11">XJ-54</strain>
    </source>
</reference>
<accession>I0V5T7</accession>
<feature type="transmembrane region" description="Helical" evidence="9">
    <location>
        <begin position="333"/>
        <end position="351"/>
    </location>
</feature>
<evidence type="ECO:0000256" key="8">
    <source>
        <dbReference type="SAM" id="MobiDB-lite"/>
    </source>
</evidence>
<evidence type="ECO:0000256" key="6">
    <source>
        <dbReference type="ARBA" id="ARBA00022989"/>
    </source>
</evidence>
<feature type="transmembrane region" description="Helical" evidence="9">
    <location>
        <begin position="265"/>
        <end position="291"/>
    </location>
</feature>
<dbReference type="STRING" id="882086.SacxiDRAFT_3285"/>
<feature type="transmembrane region" description="Helical" evidence="9">
    <location>
        <begin position="218"/>
        <end position="237"/>
    </location>
</feature>
<feature type="compositionally biased region" description="Polar residues" evidence="8">
    <location>
        <begin position="15"/>
        <end position="29"/>
    </location>
</feature>
<comment type="similarity">
    <text evidence="2">Belongs to the binding-protein-dependent transport system permease family. FecCD subfamily.</text>
</comment>
<keyword evidence="6 9" id="KW-1133">Transmembrane helix</keyword>
<evidence type="ECO:0000313" key="11">
    <source>
        <dbReference type="Proteomes" id="UP000004691"/>
    </source>
</evidence>
<dbReference type="OrthoDB" id="9782305at2"/>
<feature type="transmembrane region" description="Helical" evidence="9">
    <location>
        <begin position="118"/>
        <end position="139"/>
    </location>
</feature>
<dbReference type="Proteomes" id="UP000004691">
    <property type="component" value="Unassembled WGS sequence"/>
</dbReference>
<keyword evidence="4" id="KW-1003">Cell membrane</keyword>
<dbReference type="AlphaFoldDB" id="I0V5T7"/>
<keyword evidence="5 9" id="KW-0812">Transmembrane</keyword>
<organism evidence="10 11">
    <name type="scientific">Saccharomonospora xinjiangensis XJ-54</name>
    <dbReference type="NCBI Taxonomy" id="882086"/>
    <lineage>
        <taxon>Bacteria</taxon>
        <taxon>Bacillati</taxon>
        <taxon>Actinomycetota</taxon>
        <taxon>Actinomycetes</taxon>
        <taxon>Pseudonocardiales</taxon>
        <taxon>Pseudonocardiaceae</taxon>
        <taxon>Saccharomonospora</taxon>
    </lineage>
</organism>
<dbReference type="FunFam" id="1.10.3470.10:FF:000001">
    <property type="entry name" value="Vitamin B12 ABC transporter permease BtuC"/>
    <property type="match status" value="1"/>
</dbReference>
<protein>
    <submittedName>
        <fullName evidence="10">ABC-type Fe3+-siderophore transport system, permease component</fullName>
    </submittedName>
</protein>
<dbReference type="EMBL" id="JH636049">
    <property type="protein sequence ID" value="EID55490.1"/>
    <property type="molecule type" value="Genomic_DNA"/>
</dbReference>
<feature type="transmembrane region" description="Helical" evidence="9">
    <location>
        <begin position="35"/>
        <end position="57"/>
    </location>
</feature>
<dbReference type="GO" id="GO:0005886">
    <property type="term" value="C:plasma membrane"/>
    <property type="evidence" value="ECO:0007669"/>
    <property type="project" value="UniProtKB-SubCell"/>
</dbReference>
<feature type="transmembrane region" description="Helical" evidence="9">
    <location>
        <begin position="89"/>
        <end position="106"/>
    </location>
</feature>
<evidence type="ECO:0000256" key="2">
    <source>
        <dbReference type="ARBA" id="ARBA00007935"/>
    </source>
</evidence>